<reference evidence="3" key="1">
    <citation type="journal article" date="2015" name="Nature">
        <title>Complex archaea that bridge the gap between prokaryotes and eukaryotes.</title>
        <authorList>
            <person name="Spang A."/>
            <person name="Saw J.H."/>
            <person name="Jorgensen S.L."/>
            <person name="Zaremba-Niedzwiedzka K."/>
            <person name="Martijn J."/>
            <person name="Lind A.E."/>
            <person name="van Eijk R."/>
            <person name="Schleper C."/>
            <person name="Guy L."/>
            <person name="Ettema T.J."/>
        </authorList>
    </citation>
    <scope>NUCLEOTIDE SEQUENCE</scope>
</reference>
<dbReference type="GO" id="GO:0000272">
    <property type="term" value="P:polysaccharide catabolic process"/>
    <property type="evidence" value="ECO:0007669"/>
    <property type="project" value="InterPro"/>
</dbReference>
<sequence length="397" mass="41811">MHKQSILLGVAVAALGVALLAAPASALVPGETSTAPFSTPGGPYEDMTVDYVGRVRGGSAVAVADRYFLTARHFAIAVGNTVNLYGSTYQVQEMFNAPVLAGETKAVDMRLLKVSSMITGHYDLYDGSLSAGDEAVLVGTGYTGTVNPGSTWTWSASTTRERRWGTNRYDLTTTFETSSYSSQVYRMNFTTGDTPFEVGLGSGDSGGAMLVRDDDDGQWKLAGINAYIGRSGGPMPPYNISYAVTVPASADWVRDTIKLLADVNTDGSADTLDIDTMYDNFGSGDDVFDLNADGAADTGDLDYMIHEVFGTEYGDFDLDGAVDGTDLAIMKAFFGTSGGYGMGNINGDAFIDGTDLALFKTYMGFLAPGAGGEDAVPEPTTLMLLGLGAAALLKRRK</sequence>
<evidence type="ECO:0000259" key="2">
    <source>
        <dbReference type="Pfam" id="PF07589"/>
    </source>
</evidence>
<dbReference type="Gene3D" id="1.10.1330.10">
    <property type="entry name" value="Dockerin domain"/>
    <property type="match status" value="1"/>
</dbReference>
<dbReference type="InterPro" id="IPR036439">
    <property type="entry name" value="Dockerin_dom_sf"/>
</dbReference>
<dbReference type="GO" id="GO:0006508">
    <property type="term" value="P:proteolysis"/>
    <property type="evidence" value="ECO:0007669"/>
    <property type="project" value="InterPro"/>
</dbReference>
<protein>
    <recommendedName>
        <fullName evidence="4">Peptidase S1 domain-containing protein</fullName>
    </recommendedName>
</protein>
<dbReference type="InterPro" id="IPR001254">
    <property type="entry name" value="Trypsin_dom"/>
</dbReference>
<comment type="caution">
    <text evidence="3">The sequence shown here is derived from an EMBL/GenBank/DDBJ whole genome shotgun (WGS) entry which is preliminary data.</text>
</comment>
<dbReference type="NCBIfam" id="TIGR02595">
    <property type="entry name" value="PEP_CTERM"/>
    <property type="match status" value="1"/>
</dbReference>
<evidence type="ECO:0008006" key="4">
    <source>
        <dbReference type="Google" id="ProtNLM"/>
    </source>
</evidence>
<proteinExistence type="predicted"/>
<dbReference type="Pfam" id="PF07589">
    <property type="entry name" value="PEP-CTERM"/>
    <property type="match status" value="1"/>
</dbReference>
<dbReference type="SUPFAM" id="SSF50494">
    <property type="entry name" value="Trypsin-like serine proteases"/>
    <property type="match status" value="1"/>
</dbReference>
<dbReference type="AlphaFoldDB" id="A0A0F9UPJ0"/>
<organism evidence="3">
    <name type="scientific">marine sediment metagenome</name>
    <dbReference type="NCBI Taxonomy" id="412755"/>
    <lineage>
        <taxon>unclassified sequences</taxon>
        <taxon>metagenomes</taxon>
        <taxon>ecological metagenomes</taxon>
    </lineage>
</organism>
<dbReference type="InterPro" id="IPR013424">
    <property type="entry name" value="Ice-binding_C"/>
</dbReference>
<gene>
    <name evidence="3" type="ORF">LCGC14_0239090</name>
</gene>
<feature type="domain" description="Peptidase S1" evidence="1">
    <location>
        <begin position="59"/>
        <end position="252"/>
    </location>
</feature>
<dbReference type="GO" id="GO:0004252">
    <property type="term" value="F:serine-type endopeptidase activity"/>
    <property type="evidence" value="ECO:0007669"/>
    <property type="project" value="InterPro"/>
</dbReference>
<dbReference type="Gene3D" id="2.40.10.120">
    <property type="match status" value="1"/>
</dbReference>
<evidence type="ECO:0000313" key="3">
    <source>
        <dbReference type="EMBL" id="KKN89402.1"/>
    </source>
</evidence>
<dbReference type="EMBL" id="LAZR01000119">
    <property type="protein sequence ID" value="KKN89402.1"/>
    <property type="molecule type" value="Genomic_DNA"/>
</dbReference>
<feature type="domain" description="Ice-binding protein C-terminal" evidence="2">
    <location>
        <begin position="375"/>
        <end position="397"/>
    </location>
</feature>
<dbReference type="SUPFAM" id="SSF63446">
    <property type="entry name" value="Type I dockerin domain"/>
    <property type="match status" value="1"/>
</dbReference>
<dbReference type="InterPro" id="IPR009003">
    <property type="entry name" value="Peptidase_S1_PA"/>
</dbReference>
<accession>A0A0F9UPJ0</accession>
<name>A0A0F9UPJ0_9ZZZZ</name>
<evidence type="ECO:0000259" key="1">
    <source>
        <dbReference type="Pfam" id="PF00089"/>
    </source>
</evidence>
<dbReference type="Pfam" id="PF00089">
    <property type="entry name" value="Trypsin"/>
    <property type="match status" value="1"/>
</dbReference>